<sequence>RRSPLLARARGIASVGFIWSRGHIFGRGLPLGLLDTGWGVLMDRPPIVGLLEVWLMQKSLCMNNGACQKSIDNIKRNKFKAYNKDDSSTCSSCLINFSKFRIDANLDN</sequence>
<evidence type="ECO:0000313" key="1">
    <source>
        <dbReference type="EMBL" id="CAA0836834.1"/>
    </source>
</evidence>
<accession>A0A9N7RMV9</accession>
<comment type="caution">
    <text evidence="1">The sequence shown here is derived from an EMBL/GenBank/DDBJ whole genome shotgun (WGS) entry which is preliminary data.</text>
</comment>
<dbReference type="Proteomes" id="UP001153555">
    <property type="component" value="Unassembled WGS sequence"/>
</dbReference>
<evidence type="ECO:0000313" key="2">
    <source>
        <dbReference type="Proteomes" id="UP001153555"/>
    </source>
</evidence>
<feature type="non-terminal residue" evidence="1">
    <location>
        <position position="1"/>
    </location>
</feature>
<feature type="non-terminal residue" evidence="1">
    <location>
        <position position="108"/>
    </location>
</feature>
<gene>
    <name evidence="1" type="ORF">SHERM_03878</name>
</gene>
<dbReference type="EMBL" id="CACSLK010030184">
    <property type="protein sequence ID" value="CAA0836834.1"/>
    <property type="molecule type" value="Genomic_DNA"/>
</dbReference>
<organism evidence="1 2">
    <name type="scientific">Striga hermonthica</name>
    <name type="common">Purple witchweed</name>
    <name type="synonym">Buchnera hermonthica</name>
    <dbReference type="NCBI Taxonomy" id="68872"/>
    <lineage>
        <taxon>Eukaryota</taxon>
        <taxon>Viridiplantae</taxon>
        <taxon>Streptophyta</taxon>
        <taxon>Embryophyta</taxon>
        <taxon>Tracheophyta</taxon>
        <taxon>Spermatophyta</taxon>
        <taxon>Magnoliopsida</taxon>
        <taxon>eudicotyledons</taxon>
        <taxon>Gunneridae</taxon>
        <taxon>Pentapetalae</taxon>
        <taxon>asterids</taxon>
        <taxon>lamiids</taxon>
        <taxon>Lamiales</taxon>
        <taxon>Orobanchaceae</taxon>
        <taxon>Buchnereae</taxon>
        <taxon>Striga</taxon>
    </lineage>
</organism>
<keyword evidence="2" id="KW-1185">Reference proteome</keyword>
<reference evidence="1" key="1">
    <citation type="submission" date="2019-12" db="EMBL/GenBank/DDBJ databases">
        <authorList>
            <person name="Scholes J."/>
        </authorList>
    </citation>
    <scope>NUCLEOTIDE SEQUENCE</scope>
</reference>
<proteinExistence type="predicted"/>
<name>A0A9N7RMV9_STRHE</name>
<dbReference type="AlphaFoldDB" id="A0A9N7RMV9"/>
<protein>
    <submittedName>
        <fullName evidence="1">Uncharacterized protein</fullName>
    </submittedName>
</protein>